<feature type="non-terminal residue" evidence="2">
    <location>
        <position position="1"/>
    </location>
</feature>
<keyword evidence="1" id="KW-0472">Membrane</keyword>
<gene>
    <name evidence="2" type="ORF">Tci_626247</name>
</gene>
<sequence length="110" mass="11982">ENVGGYMVAFAGRKYAARSLPAFVANGTYIVTSFTLVMEFQKGRLQNLYWKRDGCSSCSGKSNFVCLNNQDCAIKTSSCKNRNQGGNVDCSIGIQLAFSGTDKHESVFNS</sequence>
<proteinExistence type="predicted"/>
<protein>
    <submittedName>
        <fullName evidence="2">ALK tyrosine kinase receptor scd-2 like</fullName>
    </submittedName>
</protein>
<keyword evidence="2" id="KW-0808">Transferase</keyword>
<keyword evidence="1" id="KW-0812">Transmembrane</keyword>
<comment type="caution">
    <text evidence="2">The sequence shown here is derived from an EMBL/GenBank/DDBJ whole genome shotgun (WGS) entry which is preliminary data.</text>
</comment>
<organism evidence="2">
    <name type="scientific">Tanacetum cinerariifolium</name>
    <name type="common">Dalmatian daisy</name>
    <name type="synonym">Chrysanthemum cinerariifolium</name>
    <dbReference type="NCBI Taxonomy" id="118510"/>
    <lineage>
        <taxon>Eukaryota</taxon>
        <taxon>Viridiplantae</taxon>
        <taxon>Streptophyta</taxon>
        <taxon>Embryophyta</taxon>
        <taxon>Tracheophyta</taxon>
        <taxon>Spermatophyta</taxon>
        <taxon>Magnoliopsida</taxon>
        <taxon>eudicotyledons</taxon>
        <taxon>Gunneridae</taxon>
        <taxon>Pentapetalae</taxon>
        <taxon>asterids</taxon>
        <taxon>campanulids</taxon>
        <taxon>Asterales</taxon>
        <taxon>Asteraceae</taxon>
        <taxon>Asteroideae</taxon>
        <taxon>Anthemideae</taxon>
        <taxon>Anthemidinae</taxon>
        <taxon>Tanacetum</taxon>
    </lineage>
</organism>
<keyword evidence="2" id="KW-0675">Receptor</keyword>
<keyword evidence="1" id="KW-1133">Transmembrane helix</keyword>
<keyword evidence="2" id="KW-0418">Kinase</keyword>
<evidence type="ECO:0000256" key="1">
    <source>
        <dbReference type="SAM" id="Phobius"/>
    </source>
</evidence>
<dbReference type="GO" id="GO:0016301">
    <property type="term" value="F:kinase activity"/>
    <property type="evidence" value="ECO:0007669"/>
    <property type="project" value="UniProtKB-KW"/>
</dbReference>
<feature type="non-terminal residue" evidence="2">
    <location>
        <position position="110"/>
    </location>
</feature>
<dbReference type="AlphaFoldDB" id="A0A699JRW2"/>
<dbReference type="EMBL" id="BKCJ010442513">
    <property type="protein sequence ID" value="GFA54275.1"/>
    <property type="molecule type" value="Genomic_DNA"/>
</dbReference>
<reference evidence="2" key="1">
    <citation type="journal article" date="2019" name="Sci. Rep.">
        <title>Draft genome of Tanacetum cinerariifolium, the natural source of mosquito coil.</title>
        <authorList>
            <person name="Yamashiro T."/>
            <person name="Shiraishi A."/>
            <person name="Satake H."/>
            <person name="Nakayama K."/>
        </authorList>
    </citation>
    <scope>NUCLEOTIDE SEQUENCE</scope>
</reference>
<name>A0A699JRW2_TANCI</name>
<accession>A0A699JRW2</accession>
<evidence type="ECO:0000313" key="2">
    <source>
        <dbReference type="EMBL" id="GFA54275.1"/>
    </source>
</evidence>
<feature type="transmembrane region" description="Helical" evidence="1">
    <location>
        <begin position="20"/>
        <end position="38"/>
    </location>
</feature>